<dbReference type="InterPro" id="IPR050438">
    <property type="entry name" value="LMW_PTPase"/>
</dbReference>
<dbReference type="EMBL" id="JAFBCF010000001">
    <property type="protein sequence ID" value="MBM7798511.1"/>
    <property type="molecule type" value="Genomic_DNA"/>
</dbReference>
<keyword evidence="3" id="KW-0378">Hydrolase</keyword>
<accession>A0ABS2RJZ8</accession>
<dbReference type="InterPro" id="IPR036196">
    <property type="entry name" value="Ptyr_pPase_sf"/>
</dbReference>
<organism evidence="3 4">
    <name type="scientific">Microlunatus panaciterrae</name>
    <dbReference type="NCBI Taxonomy" id="400768"/>
    <lineage>
        <taxon>Bacteria</taxon>
        <taxon>Bacillati</taxon>
        <taxon>Actinomycetota</taxon>
        <taxon>Actinomycetes</taxon>
        <taxon>Propionibacteriales</taxon>
        <taxon>Propionibacteriaceae</taxon>
        <taxon>Microlunatus</taxon>
    </lineage>
</organism>
<dbReference type="GO" id="GO:0004725">
    <property type="term" value="F:protein tyrosine phosphatase activity"/>
    <property type="evidence" value="ECO:0007669"/>
    <property type="project" value="UniProtKB-EC"/>
</dbReference>
<name>A0ABS2RJZ8_9ACTN</name>
<proteinExistence type="predicted"/>
<dbReference type="Pfam" id="PF01451">
    <property type="entry name" value="LMWPc"/>
    <property type="match status" value="1"/>
</dbReference>
<dbReference type="SMART" id="SM00226">
    <property type="entry name" value="LMWPc"/>
    <property type="match status" value="1"/>
</dbReference>
<dbReference type="Gene3D" id="3.40.50.2300">
    <property type="match status" value="1"/>
</dbReference>
<protein>
    <recommendedName>
        <fullName evidence="1">protein-tyrosine-phosphatase</fullName>
        <ecNumber evidence="1">3.1.3.48</ecNumber>
    </recommendedName>
</protein>
<feature type="domain" description="Phosphotyrosine protein phosphatase I" evidence="2">
    <location>
        <begin position="1"/>
        <end position="116"/>
    </location>
</feature>
<dbReference type="PANTHER" id="PTHR11717:SF7">
    <property type="entry name" value="LOW MOLECULAR WEIGHT PHOSPHOTYROSINE PROTEIN PHOSPHATASE"/>
    <property type="match status" value="1"/>
</dbReference>
<dbReference type="RefSeq" id="WP_204917040.1">
    <property type="nucleotide sequence ID" value="NZ_BAAAQP010000008.1"/>
</dbReference>
<dbReference type="Proteomes" id="UP000704762">
    <property type="component" value="Unassembled WGS sequence"/>
</dbReference>
<dbReference type="EC" id="3.1.3.48" evidence="1"/>
<comment type="caution">
    <text evidence="3">The sequence shown here is derived from an EMBL/GenBank/DDBJ whole genome shotgun (WGS) entry which is preliminary data.</text>
</comment>
<evidence type="ECO:0000256" key="1">
    <source>
        <dbReference type="ARBA" id="ARBA00013064"/>
    </source>
</evidence>
<dbReference type="SUPFAM" id="SSF52788">
    <property type="entry name" value="Phosphotyrosine protein phosphatases I"/>
    <property type="match status" value="1"/>
</dbReference>
<sequence length="199" mass="21628">MFVCEGNICRSPLAERVLSKALEGVDQGIAVTSAGTRARVGEPMDEMTAEIARELGVDPTGHLAHQVTSQDLREASLVLTANRDQRSAVVRLHPRAVKYALTIRQLGRILEEGADRGELPTVDSLPPNERVDALLSFVMRRRGLRYRLDPSADNVIDPYGQSAEVHQLAVTQMLPALNLLSTALGGSPVGWPAGRRAKF</sequence>
<keyword evidence="4" id="KW-1185">Reference proteome</keyword>
<dbReference type="InterPro" id="IPR023485">
    <property type="entry name" value="Ptyr_pPase"/>
</dbReference>
<dbReference type="PANTHER" id="PTHR11717">
    <property type="entry name" value="LOW MOLECULAR WEIGHT PROTEIN TYROSINE PHOSPHATASE"/>
    <property type="match status" value="1"/>
</dbReference>
<reference evidence="3 4" key="1">
    <citation type="submission" date="2021-01" db="EMBL/GenBank/DDBJ databases">
        <title>Sequencing the genomes of 1000 actinobacteria strains.</title>
        <authorList>
            <person name="Klenk H.-P."/>
        </authorList>
    </citation>
    <scope>NUCLEOTIDE SEQUENCE [LARGE SCALE GENOMIC DNA]</scope>
    <source>
        <strain evidence="3 4">DSM 18662</strain>
    </source>
</reference>
<evidence type="ECO:0000259" key="2">
    <source>
        <dbReference type="SMART" id="SM00226"/>
    </source>
</evidence>
<evidence type="ECO:0000313" key="3">
    <source>
        <dbReference type="EMBL" id="MBM7798511.1"/>
    </source>
</evidence>
<gene>
    <name evidence="3" type="ORF">JOE57_001432</name>
</gene>
<evidence type="ECO:0000313" key="4">
    <source>
        <dbReference type="Proteomes" id="UP000704762"/>
    </source>
</evidence>